<organism evidence="4">
    <name type="scientific">Trichuris suis</name>
    <name type="common">pig whipworm</name>
    <dbReference type="NCBI Taxonomy" id="68888"/>
    <lineage>
        <taxon>Eukaryota</taxon>
        <taxon>Metazoa</taxon>
        <taxon>Ecdysozoa</taxon>
        <taxon>Nematoda</taxon>
        <taxon>Enoplea</taxon>
        <taxon>Dorylaimia</taxon>
        <taxon>Trichinellida</taxon>
        <taxon>Trichuridae</taxon>
        <taxon>Trichuris</taxon>
    </lineage>
</organism>
<dbReference type="Pfam" id="PF18701">
    <property type="entry name" value="DUF5641"/>
    <property type="match status" value="1"/>
</dbReference>
<evidence type="ECO:0000256" key="1">
    <source>
        <dbReference type="SAM" id="MobiDB-lite"/>
    </source>
</evidence>
<reference evidence="4 5" key="1">
    <citation type="journal article" date="2014" name="Nat. Genet.">
        <title>Genome and transcriptome of the porcine whipworm Trichuris suis.</title>
        <authorList>
            <person name="Jex A.R."/>
            <person name="Nejsum P."/>
            <person name="Schwarz E.M."/>
            <person name="Hu L."/>
            <person name="Young N.D."/>
            <person name="Hall R.S."/>
            <person name="Korhonen P.K."/>
            <person name="Liao S."/>
            <person name="Thamsborg S."/>
            <person name="Xia J."/>
            <person name="Xu P."/>
            <person name="Wang S."/>
            <person name="Scheerlinck J.P."/>
            <person name="Hofmann A."/>
            <person name="Sternberg P.W."/>
            <person name="Wang J."/>
            <person name="Gasser R.B."/>
        </authorList>
    </citation>
    <scope>NUCLEOTIDE SEQUENCE [LARGE SCALE GENOMIC DNA]</scope>
    <source>
        <strain evidence="4">DCEP-RM93F</strain>
        <strain evidence="3">DCEP-RM93M</strain>
    </source>
</reference>
<evidence type="ECO:0000259" key="2">
    <source>
        <dbReference type="Pfam" id="PF18701"/>
    </source>
</evidence>
<feature type="region of interest" description="Disordered" evidence="1">
    <location>
        <begin position="93"/>
        <end position="122"/>
    </location>
</feature>
<dbReference type="AlphaFoldDB" id="A0A085MPN8"/>
<evidence type="ECO:0000313" key="5">
    <source>
        <dbReference type="Proteomes" id="UP000030764"/>
    </source>
</evidence>
<dbReference type="EMBL" id="KL368673">
    <property type="protein sequence ID" value="KFD59184.1"/>
    <property type="molecule type" value="Genomic_DNA"/>
</dbReference>
<proteinExistence type="predicted"/>
<dbReference type="EMBL" id="KL364731">
    <property type="protein sequence ID" value="KFD44766.1"/>
    <property type="molecule type" value="Genomic_DNA"/>
</dbReference>
<sequence length="122" mass="13895">MKCLRRRFRTEYLGQLLQRPNRGKRPSGIAVGDVVLIGSDNQTRLFWPLARVERLIPGQDGEPRIAMVRTATTQLMRPLQRLYPLEISNSETLPWKSKSAAKPSQHSDQSRNNSATDSHVED</sequence>
<gene>
    <name evidence="3" type="ORF">M513_14357</name>
    <name evidence="4" type="ORF">M514_14357</name>
</gene>
<evidence type="ECO:0000313" key="4">
    <source>
        <dbReference type="EMBL" id="KFD59184.1"/>
    </source>
</evidence>
<evidence type="ECO:0000313" key="3">
    <source>
        <dbReference type="EMBL" id="KFD44766.1"/>
    </source>
</evidence>
<protein>
    <recommendedName>
        <fullName evidence="2">DUF5641 domain-containing protein</fullName>
    </recommendedName>
</protein>
<name>A0A085MPN8_9BILA</name>
<keyword evidence="5" id="KW-1185">Reference proteome</keyword>
<feature type="domain" description="DUF5641" evidence="2">
    <location>
        <begin position="6"/>
        <end position="85"/>
    </location>
</feature>
<dbReference type="Proteomes" id="UP000030758">
    <property type="component" value="Unassembled WGS sequence"/>
</dbReference>
<feature type="compositionally biased region" description="Polar residues" evidence="1">
    <location>
        <begin position="102"/>
        <end position="122"/>
    </location>
</feature>
<accession>A0A085MPN8</accession>
<dbReference type="Proteomes" id="UP000030764">
    <property type="component" value="Unassembled WGS sequence"/>
</dbReference>
<dbReference type="InterPro" id="IPR040676">
    <property type="entry name" value="DUF5641"/>
</dbReference>